<sequence length="106" mass="11591">ELEGHKIAVLGDMLELGQYELHGHKMVGVRVAEVVDELITVGELALIIAKTARQTGLPTKAVTEFEDSEQATAFLVNRLGKDDVVLVKGSHAMRMDRIVAALEVRE</sequence>
<evidence type="ECO:0000313" key="5">
    <source>
        <dbReference type="EMBL" id="GAH03501.1"/>
    </source>
</evidence>
<dbReference type="InterPro" id="IPR004101">
    <property type="entry name" value="Mur_ligase_C"/>
</dbReference>
<dbReference type="SUPFAM" id="SSF53244">
    <property type="entry name" value="MurD-like peptide ligases, peptide-binding domain"/>
    <property type="match status" value="1"/>
</dbReference>
<dbReference type="GO" id="GO:0005524">
    <property type="term" value="F:ATP binding"/>
    <property type="evidence" value="ECO:0007669"/>
    <property type="project" value="UniProtKB-KW"/>
</dbReference>
<accession>X1C632</accession>
<comment type="caution">
    <text evidence="5">The sequence shown here is derived from an EMBL/GenBank/DDBJ whole genome shotgun (WGS) entry which is preliminary data.</text>
</comment>
<feature type="domain" description="Mur ligase C-terminal" evidence="4">
    <location>
        <begin position="4"/>
        <end position="90"/>
    </location>
</feature>
<dbReference type="GO" id="GO:0016881">
    <property type="term" value="F:acid-amino acid ligase activity"/>
    <property type="evidence" value="ECO:0007669"/>
    <property type="project" value="InterPro"/>
</dbReference>
<evidence type="ECO:0000259" key="4">
    <source>
        <dbReference type="Pfam" id="PF02875"/>
    </source>
</evidence>
<dbReference type="InterPro" id="IPR036615">
    <property type="entry name" value="Mur_ligase_C_dom_sf"/>
</dbReference>
<protein>
    <recommendedName>
        <fullName evidence="4">Mur ligase C-terminal domain-containing protein</fullName>
    </recommendedName>
</protein>
<proteinExistence type="predicted"/>
<dbReference type="EMBL" id="BART01021726">
    <property type="protein sequence ID" value="GAH03501.1"/>
    <property type="molecule type" value="Genomic_DNA"/>
</dbReference>
<keyword evidence="3" id="KW-0067">ATP-binding</keyword>
<organism evidence="5">
    <name type="scientific">marine sediment metagenome</name>
    <dbReference type="NCBI Taxonomy" id="412755"/>
    <lineage>
        <taxon>unclassified sequences</taxon>
        <taxon>metagenomes</taxon>
        <taxon>ecological metagenomes</taxon>
    </lineage>
</organism>
<feature type="non-terminal residue" evidence="5">
    <location>
        <position position="1"/>
    </location>
</feature>
<dbReference type="InterPro" id="IPR051046">
    <property type="entry name" value="MurCDEF_CellWall_CoF430Synth"/>
</dbReference>
<dbReference type="AlphaFoldDB" id="X1C632"/>
<dbReference type="Gene3D" id="3.90.190.20">
    <property type="entry name" value="Mur ligase, C-terminal domain"/>
    <property type="match status" value="1"/>
</dbReference>
<keyword evidence="2" id="KW-0547">Nucleotide-binding</keyword>
<keyword evidence="1" id="KW-0436">Ligase</keyword>
<dbReference type="Pfam" id="PF02875">
    <property type="entry name" value="Mur_ligase_C"/>
    <property type="match status" value="1"/>
</dbReference>
<reference evidence="5" key="1">
    <citation type="journal article" date="2014" name="Front. Microbiol.">
        <title>High frequency of phylogenetically diverse reductive dehalogenase-homologous genes in deep subseafloor sedimentary metagenomes.</title>
        <authorList>
            <person name="Kawai M."/>
            <person name="Futagami T."/>
            <person name="Toyoda A."/>
            <person name="Takaki Y."/>
            <person name="Nishi S."/>
            <person name="Hori S."/>
            <person name="Arai W."/>
            <person name="Tsubouchi T."/>
            <person name="Morono Y."/>
            <person name="Uchiyama I."/>
            <person name="Ito T."/>
            <person name="Fujiyama A."/>
            <person name="Inagaki F."/>
            <person name="Takami H."/>
        </authorList>
    </citation>
    <scope>NUCLEOTIDE SEQUENCE</scope>
    <source>
        <strain evidence="5">Expedition CK06-06</strain>
    </source>
</reference>
<dbReference type="PANTHER" id="PTHR43024">
    <property type="entry name" value="UDP-N-ACETYLMURAMOYL-TRIPEPTIDE--D-ALANYL-D-ALANINE LIGASE"/>
    <property type="match status" value="1"/>
</dbReference>
<evidence type="ECO:0000256" key="3">
    <source>
        <dbReference type="ARBA" id="ARBA00022840"/>
    </source>
</evidence>
<evidence type="ECO:0000256" key="1">
    <source>
        <dbReference type="ARBA" id="ARBA00022598"/>
    </source>
</evidence>
<evidence type="ECO:0000256" key="2">
    <source>
        <dbReference type="ARBA" id="ARBA00022741"/>
    </source>
</evidence>
<gene>
    <name evidence="5" type="ORF">S01H4_39979</name>
</gene>
<dbReference type="PANTHER" id="PTHR43024:SF1">
    <property type="entry name" value="UDP-N-ACETYLMURAMOYL-TRIPEPTIDE--D-ALANYL-D-ALANINE LIGASE"/>
    <property type="match status" value="1"/>
</dbReference>
<name>X1C632_9ZZZZ</name>